<dbReference type="RefSeq" id="WP_131942495.1">
    <property type="nucleotide sequence ID" value="NZ_BAAAMX010000001.1"/>
</dbReference>
<organism evidence="1 2">
    <name type="scientific">Actinomadura bangladeshensis</name>
    <dbReference type="NCBI Taxonomy" id="453573"/>
    <lineage>
        <taxon>Bacteria</taxon>
        <taxon>Bacillati</taxon>
        <taxon>Actinomycetota</taxon>
        <taxon>Actinomycetes</taxon>
        <taxon>Streptosporangiales</taxon>
        <taxon>Thermomonosporaceae</taxon>
        <taxon>Actinomadura</taxon>
    </lineage>
</organism>
<comment type="caution">
    <text evidence="1">The sequence shown here is derived from an EMBL/GenBank/DDBJ whole genome shotgun (WGS) entry which is preliminary data.</text>
</comment>
<protein>
    <submittedName>
        <fullName evidence="1">Uncharacterized protein</fullName>
    </submittedName>
</protein>
<proteinExistence type="predicted"/>
<name>A0A4R4NTC3_9ACTN</name>
<gene>
    <name evidence="1" type="ORF">E1284_24565</name>
</gene>
<accession>A0A4R4NTC3</accession>
<evidence type="ECO:0000313" key="1">
    <source>
        <dbReference type="EMBL" id="TDC12234.1"/>
    </source>
</evidence>
<dbReference type="AlphaFoldDB" id="A0A4R4NTC3"/>
<dbReference type="OrthoDB" id="4569687at2"/>
<dbReference type="Proteomes" id="UP000295431">
    <property type="component" value="Unassembled WGS sequence"/>
</dbReference>
<keyword evidence="2" id="KW-1185">Reference proteome</keyword>
<dbReference type="EMBL" id="SMJW01000138">
    <property type="protein sequence ID" value="TDC12234.1"/>
    <property type="molecule type" value="Genomic_DNA"/>
</dbReference>
<reference evidence="1 2" key="1">
    <citation type="submission" date="2019-03" db="EMBL/GenBank/DDBJ databases">
        <title>Draft genome sequences of novel Actinobacteria.</title>
        <authorList>
            <person name="Sahin N."/>
            <person name="Ay H."/>
            <person name="Saygin H."/>
        </authorList>
    </citation>
    <scope>NUCLEOTIDE SEQUENCE [LARGE SCALE GENOMIC DNA]</scope>
    <source>
        <strain evidence="1 2">DSM 45347</strain>
    </source>
</reference>
<sequence length="227" mass="24865">MSRQYEQPPGALPPPGLLSAQIPNLGPVIDPPYIDVPDFSEYLAPAETKAVEVEPLESWFTTDIRQKAVDLALALESDRVTRKLEGKRHQVLDVGTRSMDRETELPLVGIYNYTDDVVVEVTIDPMRRAVIEVAEKSYQPALTESEQKQAVEIVRDDGRLAEAGIDVSTGVGLIVEDEDGGSPRHGHRLVDLRFGPADRYVPTAFAIVDLSAQEIVEAGLIAQEVAP</sequence>
<evidence type="ECO:0000313" key="2">
    <source>
        <dbReference type="Proteomes" id="UP000295431"/>
    </source>
</evidence>